<sequence>MFGSRPVAPFLSLVHVLLLLQAHHLAAFTSPYPNSRVCSSRLKGYFSVTTPRQRPNFASKLSHVHQLGIGRGGWVATATGSAGGTGPSSRERITITVSTTVPSVYELRQTVYSGTSAVETWCVTKSWSEIDDWQIRTNRKLGFILPPIPPQEAAAKNYFLMEAYLNQVIQIDGLWANNKDAGDVLSFFDVPSFVREDLATPTYSVDVFDVDGTPITGKEKDAKDVKTGALLAGATAGFVLGGPFGAALGALAANSASARDDSLGDLTRTAGKGVMAAVKQVKRLNDRYDLTERGKDIFKKGVDTVKNVVDKLDE</sequence>
<name>W7TWG4_9STRA</name>
<dbReference type="Proteomes" id="UP000019335">
    <property type="component" value="Chromosome 1"/>
</dbReference>
<proteinExistence type="predicted"/>
<evidence type="ECO:0000313" key="3">
    <source>
        <dbReference type="Proteomes" id="UP000019335"/>
    </source>
</evidence>
<evidence type="ECO:0000313" key="2">
    <source>
        <dbReference type="EMBL" id="EWM30422.1"/>
    </source>
</evidence>
<accession>W7TWG4</accession>
<dbReference type="EMBL" id="AZIL01000036">
    <property type="protein sequence ID" value="EWM30422.1"/>
    <property type="molecule type" value="Genomic_DNA"/>
</dbReference>
<dbReference type="OrthoDB" id="10413930at2759"/>
<evidence type="ECO:0000256" key="1">
    <source>
        <dbReference type="SAM" id="SignalP"/>
    </source>
</evidence>
<feature type="chain" id="PRO_5004904706" evidence="1">
    <location>
        <begin position="28"/>
        <end position="314"/>
    </location>
</feature>
<protein>
    <submittedName>
        <fullName evidence="2">Uncharacterized protein</fullName>
    </submittedName>
</protein>
<feature type="signal peptide" evidence="1">
    <location>
        <begin position="1"/>
        <end position="27"/>
    </location>
</feature>
<organism evidence="2 3">
    <name type="scientific">Nannochloropsis gaditana</name>
    <dbReference type="NCBI Taxonomy" id="72520"/>
    <lineage>
        <taxon>Eukaryota</taxon>
        <taxon>Sar</taxon>
        <taxon>Stramenopiles</taxon>
        <taxon>Ochrophyta</taxon>
        <taxon>Eustigmatophyceae</taxon>
        <taxon>Eustigmatales</taxon>
        <taxon>Monodopsidaceae</taxon>
        <taxon>Nannochloropsis</taxon>
    </lineage>
</organism>
<gene>
    <name evidence="2" type="ORF">Naga_100210g7</name>
</gene>
<keyword evidence="3" id="KW-1185">Reference proteome</keyword>
<comment type="caution">
    <text evidence="2">The sequence shown here is derived from an EMBL/GenBank/DDBJ whole genome shotgun (WGS) entry which is preliminary data.</text>
</comment>
<dbReference type="AlphaFoldDB" id="W7TWG4"/>
<reference evidence="2 3" key="1">
    <citation type="journal article" date="2014" name="Mol. Plant">
        <title>Chromosome Scale Genome Assembly and Transcriptome Profiling of Nannochloropsis gaditana in Nitrogen Depletion.</title>
        <authorList>
            <person name="Corteggiani Carpinelli E."/>
            <person name="Telatin A."/>
            <person name="Vitulo N."/>
            <person name="Forcato C."/>
            <person name="D'Angelo M."/>
            <person name="Schiavon R."/>
            <person name="Vezzi A."/>
            <person name="Giacometti G.M."/>
            <person name="Morosinotto T."/>
            <person name="Valle G."/>
        </authorList>
    </citation>
    <scope>NUCLEOTIDE SEQUENCE [LARGE SCALE GENOMIC DNA]</scope>
    <source>
        <strain evidence="2 3">B-31</strain>
    </source>
</reference>
<keyword evidence="1" id="KW-0732">Signal</keyword>